<dbReference type="RefSeq" id="WP_010735932.1">
    <property type="nucleotide sequence ID" value="NZ_BQWJ01000004.1"/>
</dbReference>
<reference evidence="5 6" key="1">
    <citation type="submission" date="2020-04" db="EMBL/GenBank/DDBJ databases">
        <authorList>
            <person name="Abaymova A."/>
            <person name="Teymurazov M."/>
            <person name="Tazyna O."/>
            <person name="Chatushin Y."/>
            <person name="Svetoch E."/>
            <person name="Pereligyn V."/>
            <person name="Pohylenko V."/>
            <person name="Platonov M."/>
            <person name="Kartsev N."/>
            <person name="Skryabin Y."/>
            <person name="Sizova A."/>
            <person name="Solomentsev V."/>
            <person name="Kislichkina A."/>
            <person name="Bogun A."/>
        </authorList>
    </citation>
    <scope>NUCLEOTIDE SEQUENCE [LARGE SCALE GENOMIC DNA]</scope>
    <source>
        <strain evidence="6">SCPM-O-B-8398 (E28)</strain>
    </source>
</reference>
<evidence type="ECO:0000256" key="4">
    <source>
        <dbReference type="ARBA" id="ARBA00023239"/>
    </source>
</evidence>
<dbReference type="Proteomes" id="UP000557857">
    <property type="component" value="Unassembled WGS sequence"/>
</dbReference>
<dbReference type="AlphaFoldDB" id="A0A2M9FPD5"/>
<dbReference type="GO" id="GO:0070403">
    <property type="term" value="F:NAD+ binding"/>
    <property type="evidence" value="ECO:0007669"/>
    <property type="project" value="InterPro"/>
</dbReference>
<evidence type="ECO:0000256" key="2">
    <source>
        <dbReference type="ARBA" id="ARBA00022793"/>
    </source>
</evidence>
<dbReference type="EMBL" id="JABCAG010000005">
    <property type="protein sequence ID" value="NMP57487.1"/>
    <property type="molecule type" value="Genomic_DNA"/>
</dbReference>
<sequence length="353" mass="39234">MNLLENETYLSNLKMCVQKTTDIFQKFKDKSVMITGASGLICSAVVDLLIIANQELDLQMTVYTLGRNIERLKTRFSTYSASKCIVPVLYDATKEFTFTNKVDYIIHGASHASPELYSEKPVETMQGNIFGLNSLLEFSKKEQVDRLLYVSSSEVYGEFSTDRPLLESDYGYIDLLNPRSSYSMGKRAAETLCVSYLKEYSVKSVIVRPGHIYGPSAKQEDKRVSSAFVLDALKGKKIIMKSTGSQIRSYTYSLDCATAMLYALVKGNPGEAYNISNPCSIISIAEMAKKIAEIGNVDLEFDLPTAGEAKQFNPMNNSSLNSEKLSALGWKAFFDAKDGFKNTLDILSESISK</sequence>
<dbReference type="GO" id="GO:0042732">
    <property type="term" value="P:D-xylose metabolic process"/>
    <property type="evidence" value="ECO:0007669"/>
    <property type="project" value="InterPro"/>
</dbReference>
<organism evidence="5 6">
    <name type="scientific">Enterococcus mundtii</name>
    <dbReference type="NCBI Taxonomy" id="53346"/>
    <lineage>
        <taxon>Bacteria</taxon>
        <taxon>Bacillati</taxon>
        <taxon>Bacillota</taxon>
        <taxon>Bacilli</taxon>
        <taxon>Lactobacillales</taxon>
        <taxon>Enterococcaceae</taxon>
        <taxon>Enterococcus</taxon>
    </lineage>
</organism>
<dbReference type="Pfam" id="PF01370">
    <property type="entry name" value="Epimerase"/>
    <property type="match status" value="1"/>
</dbReference>
<dbReference type="PANTHER" id="PTHR43078">
    <property type="entry name" value="UDP-GLUCURONIC ACID DECARBOXYLASE-RELATED"/>
    <property type="match status" value="1"/>
</dbReference>
<dbReference type="InterPro" id="IPR036291">
    <property type="entry name" value="NAD(P)-bd_dom_sf"/>
</dbReference>
<dbReference type="InterPro" id="IPR044516">
    <property type="entry name" value="UXS-like"/>
</dbReference>
<comment type="cofactor">
    <cofactor evidence="1">
        <name>NAD(+)</name>
        <dbReference type="ChEBI" id="CHEBI:57540"/>
    </cofactor>
</comment>
<dbReference type="SUPFAM" id="SSF51735">
    <property type="entry name" value="NAD(P)-binding Rossmann-fold domains"/>
    <property type="match status" value="1"/>
</dbReference>
<keyword evidence="2" id="KW-0210">Decarboxylase</keyword>
<dbReference type="PANTHER" id="PTHR43078:SF6">
    <property type="entry name" value="UDP-GLUCURONIC ACID DECARBOXYLASE 1"/>
    <property type="match status" value="1"/>
</dbReference>
<dbReference type="Gene3D" id="3.40.50.720">
    <property type="entry name" value="NAD(P)-binding Rossmann-like Domain"/>
    <property type="match status" value="1"/>
</dbReference>
<comment type="caution">
    <text evidence="5">The sequence shown here is derived from an EMBL/GenBank/DDBJ whole genome shotgun (WGS) entry which is preliminary data.</text>
</comment>
<evidence type="ECO:0000256" key="3">
    <source>
        <dbReference type="ARBA" id="ARBA00023027"/>
    </source>
</evidence>
<protein>
    <submittedName>
        <fullName evidence="5">NAD-dependent epimerase/dehydratase family protein</fullName>
    </submittedName>
</protein>
<gene>
    <name evidence="5" type="ORF">HI921_03240</name>
</gene>
<evidence type="ECO:0000256" key="1">
    <source>
        <dbReference type="ARBA" id="ARBA00001911"/>
    </source>
</evidence>
<proteinExistence type="predicted"/>
<keyword evidence="3" id="KW-0520">NAD</keyword>
<dbReference type="InterPro" id="IPR001509">
    <property type="entry name" value="Epimerase_deHydtase"/>
</dbReference>
<keyword evidence="4" id="KW-0456">Lyase</keyword>
<accession>A0A2M9FPD5</accession>
<dbReference type="GO" id="GO:0048040">
    <property type="term" value="F:UDP-glucuronate decarboxylase activity"/>
    <property type="evidence" value="ECO:0007669"/>
    <property type="project" value="TreeGrafter"/>
</dbReference>
<dbReference type="GO" id="GO:0005737">
    <property type="term" value="C:cytoplasm"/>
    <property type="evidence" value="ECO:0007669"/>
    <property type="project" value="TreeGrafter"/>
</dbReference>
<name>A0A2M9FPD5_ENTMU</name>
<evidence type="ECO:0000313" key="6">
    <source>
        <dbReference type="Proteomes" id="UP000557857"/>
    </source>
</evidence>
<evidence type="ECO:0000313" key="5">
    <source>
        <dbReference type="EMBL" id="NMP57487.1"/>
    </source>
</evidence>